<dbReference type="EMBL" id="JAENRR010000009">
    <property type="protein sequence ID" value="MBK3516845.1"/>
    <property type="molecule type" value="Genomic_DNA"/>
</dbReference>
<keyword evidence="3" id="KW-1185">Reference proteome</keyword>
<dbReference type="Gene3D" id="3.90.550.10">
    <property type="entry name" value="Spore Coat Polysaccharide Biosynthesis Protein SpsA, Chain A"/>
    <property type="match status" value="1"/>
</dbReference>
<dbReference type="RefSeq" id="WP_200464071.1">
    <property type="nucleotide sequence ID" value="NZ_JAENRR010000009.1"/>
</dbReference>
<dbReference type="CDD" id="cd06433">
    <property type="entry name" value="GT_2_WfgS_like"/>
    <property type="match status" value="1"/>
</dbReference>
<accession>A0ABS1HGU6</accession>
<dbReference type="InterPro" id="IPR001173">
    <property type="entry name" value="Glyco_trans_2-like"/>
</dbReference>
<proteinExistence type="predicted"/>
<dbReference type="PANTHER" id="PTHR22916:SF3">
    <property type="entry name" value="UDP-GLCNAC:BETAGAL BETA-1,3-N-ACETYLGLUCOSAMINYLTRANSFERASE-LIKE PROTEIN 1"/>
    <property type="match status" value="1"/>
</dbReference>
<dbReference type="Proteomes" id="UP000605676">
    <property type="component" value="Unassembled WGS sequence"/>
</dbReference>
<feature type="domain" description="Glycosyltransferase 2-like" evidence="1">
    <location>
        <begin position="5"/>
        <end position="137"/>
    </location>
</feature>
<protein>
    <submittedName>
        <fullName evidence="2">Glycosyltransferase</fullName>
    </submittedName>
</protein>
<dbReference type="InterPro" id="IPR029044">
    <property type="entry name" value="Nucleotide-diphossugar_trans"/>
</dbReference>
<name>A0ABS1HGU6_9BACT</name>
<comment type="caution">
    <text evidence="2">The sequence shown here is derived from an EMBL/GenBank/DDBJ whole genome shotgun (WGS) entry which is preliminary data.</text>
</comment>
<dbReference type="SUPFAM" id="SSF53448">
    <property type="entry name" value="Nucleotide-diphospho-sugar transferases"/>
    <property type="match status" value="1"/>
</dbReference>
<dbReference type="Pfam" id="PF00535">
    <property type="entry name" value="Glycos_transf_2"/>
    <property type="match status" value="1"/>
</dbReference>
<sequence>MKKISIITVTYNCEQTLADTIESINSQTVRDQIEYIIIDGQSKDRTIDIIKKNESDINHWISEPDKGIYDAMNKGLKLASCNWVGFLHADDIFANNHVIENLLNRVDGTNFNATYGNLNYIQAQPPHKIIRNWKSQAFNHKLLKRGWMPPHPTLYIKKELIEELGYFNTDFKISADYDYILRLFSNHQTNSLYIDDTIVNMRLGGVSNNSIKNIIQKSKEDYAVLSSNKVGGIYALFIKNFSKLIQFLKKD</sequence>
<evidence type="ECO:0000313" key="2">
    <source>
        <dbReference type="EMBL" id="MBK3516845.1"/>
    </source>
</evidence>
<evidence type="ECO:0000313" key="3">
    <source>
        <dbReference type="Proteomes" id="UP000605676"/>
    </source>
</evidence>
<gene>
    <name evidence="2" type="ORF">JIV24_05795</name>
</gene>
<organism evidence="2 3">
    <name type="scientific">Carboxylicivirga marina</name>
    <dbReference type="NCBI Taxonomy" id="2800988"/>
    <lineage>
        <taxon>Bacteria</taxon>
        <taxon>Pseudomonadati</taxon>
        <taxon>Bacteroidota</taxon>
        <taxon>Bacteroidia</taxon>
        <taxon>Marinilabiliales</taxon>
        <taxon>Marinilabiliaceae</taxon>
        <taxon>Carboxylicivirga</taxon>
    </lineage>
</organism>
<reference evidence="2 3" key="1">
    <citation type="submission" date="2021-01" db="EMBL/GenBank/DDBJ databases">
        <title>Carboxyliciviraga sp.nov., isolated from coastal sediments.</title>
        <authorList>
            <person name="Lu D."/>
            <person name="Zhang T."/>
        </authorList>
    </citation>
    <scope>NUCLEOTIDE SEQUENCE [LARGE SCALE GENOMIC DNA]</scope>
    <source>
        <strain evidence="2 3">N1Y132</strain>
    </source>
</reference>
<evidence type="ECO:0000259" key="1">
    <source>
        <dbReference type="Pfam" id="PF00535"/>
    </source>
</evidence>
<dbReference type="PANTHER" id="PTHR22916">
    <property type="entry name" value="GLYCOSYLTRANSFERASE"/>
    <property type="match status" value="1"/>
</dbReference>